<organism evidence="2 3">
    <name type="scientific">Sphingobium cupriresistens LL01</name>
    <dbReference type="NCBI Taxonomy" id="1420583"/>
    <lineage>
        <taxon>Bacteria</taxon>
        <taxon>Pseudomonadati</taxon>
        <taxon>Pseudomonadota</taxon>
        <taxon>Alphaproteobacteria</taxon>
        <taxon>Sphingomonadales</taxon>
        <taxon>Sphingomonadaceae</taxon>
        <taxon>Sphingobium</taxon>
    </lineage>
</organism>
<comment type="caution">
    <text evidence="2">The sequence shown here is derived from an EMBL/GenBank/DDBJ whole genome shotgun (WGS) entry which is preliminary data.</text>
</comment>
<keyword evidence="1" id="KW-0812">Transmembrane</keyword>
<dbReference type="InterPro" id="IPR050445">
    <property type="entry name" value="Bact_polysacc_biosynth/exp"/>
</dbReference>
<feature type="transmembrane region" description="Helical" evidence="1">
    <location>
        <begin position="341"/>
        <end position="362"/>
    </location>
</feature>
<keyword evidence="1" id="KW-1133">Transmembrane helix</keyword>
<dbReference type="GO" id="GO:0004713">
    <property type="term" value="F:protein tyrosine kinase activity"/>
    <property type="evidence" value="ECO:0007669"/>
    <property type="project" value="TreeGrafter"/>
</dbReference>
<protein>
    <submittedName>
        <fullName evidence="2">WcbD protein</fullName>
    </submittedName>
</protein>
<evidence type="ECO:0000313" key="2">
    <source>
        <dbReference type="EMBL" id="KMS57224.1"/>
    </source>
</evidence>
<dbReference type="STRING" id="1420583.V473_03065"/>
<evidence type="ECO:0000256" key="1">
    <source>
        <dbReference type="SAM" id="Phobius"/>
    </source>
</evidence>
<accession>A0A0J7Y099</accession>
<dbReference type="Proteomes" id="UP000052232">
    <property type="component" value="Unassembled WGS sequence"/>
</dbReference>
<name>A0A0J7Y099_9SPHN</name>
<sequence length="367" mass="40161">MTKIPAKIGGLPSLFIITVLVPTAIATIYFTLSSSVYTSESRFVVKSSEKKSTGGLGALLRSGGFSNATDEAFVATDYIISRDALKNLNRDGLISQAYGSRDVSFLNRFNGLGLNGSMEKLYSFYQDQVEIKYDGGTGIAVLTVKAFSPEAAHKINLRLLDLTEELVNRLNKRGREDVVSNSSREVEDAKEKARAAALALSDYRNREGVVDPEKQATVQLQMISKLQDDMISTKTQLVQLQMLTPQNPQVPVLRARIAELNREIAEQTGLVAGNQKSLAATAAQFQRLQLETQLADRDLGAAMTSLQEARNEARRKQAYVERIVQPSLPDSASAPKRLRGILSIFAIGLVLWAITSMLLAGVREHGD</sequence>
<gene>
    <name evidence="2" type="ORF">V473_03065</name>
</gene>
<evidence type="ECO:0000313" key="3">
    <source>
        <dbReference type="Proteomes" id="UP000052232"/>
    </source>
</evidence>
<reference evidence="2 3" key="1">
    <citation type="journal article" date="2015" name="G3 (Bethesda)">
        <title>Insights into Ongoing Evolution of the Hexachlorocyclohexane Catabolic Pathway from Comparative Genomics of Ten Sphingomonadaceae Strains.</title>
        <authorList>
            <person name="Pearce S.L."/>
            <person name="Oakeshott J.G."/>
            <person name="Pandey G."/>
        </authorList>
    </citation>
    <scope>NUCLEOTIDE SEQUENCE [LARGE SCALE GENOMIC DNA]</scope>
    <source>
        <strain evidence="2 3">LL01</strain>
    </source>
</reference>
<proteinExistence type="predicted"/>
<dbReference type="RefSeq" id="WP_066600368.1">
    <property type="nucleotide sequence ID" value="NZ_KQ130434.1"/>
</dbReference>
<dbReference type="GO" id="GO:0005886">
    <property type="term" value="C:plasma membrane"/>
    <property type="evidence" value="ECO:0007669"/>
    <property type="project" value="TreeGrafter"/>
</dbReference>
<dbReference type="EMBL" id="JACT01000001">
    <property type="protein sequence ID" value="KMS57224.1"/>
    <property type="molecule type" value="Genomic_DNA"/>
</dbReference>
<keyword evidence="1" id="KW-0472">Membrane</keyword>
<dbReference type="PANTHER" id="PTHR32309">
    <property type="entry name" value="TYROSINE-PROTEIN KINASE"/>
    <property type="match status" value="1"/>
</dbReference>
<feature type="transmembrane region" description="Helical" evidence="1">
    <location>
        <begin position="12"/>
        <end position="32"/>
    </location>
</feature>
<dbReference type="PANTHER" id="PTHR32309:SF13">
    <property type="entry name" value="FERRIC ENTEROBACTIN TRANSPORT PROTEIN FEPE"/>
    <property type="match status" value="1"/>
</dbReference>
<dbReference type="PATRIC" id="fig|1420583.3.peg.616"/>
<keyword evidence="3" id="KW-1185">Reference proteome</keyword>
<dbReference type="AlphaFoldDB" id="A0A0J7Y099"/>